<dbReference type="PATRIC" id="fig|1096930.3.peg.4429"/>
<dbReference type="SUPFAM" id="SSF51735">
    <property type="entry name" value="NAD(P)-binding Rossmann-fold domains"/>
    <property type="match status" value="1"/>
</dbReference>
<evidence type="ECO:0000313" key="3">
    <source>
        <dbReference type="EMBL" id="EQB07632.1"/>
    </source>
</evidence>
<dbReference type="PANTHER" id="PTHR43669">
    <property type="entry name" value="5-KETO-D-GLUCONATE 5-REDUCTASE"/>
    <property type="match status" value="1"/>
</dbReference>
<dbReference type="InterPro" id="IPR002347">
    <property type="entry name" value="SDR_fam"/>
</dbReference>
<gene>
    <name evidence="3" type="ORF">L284_22500</name>
</gene>
<dbReference type="PANTHER" id="PTHR43669:SF3">
    <property type="entry name" value="ALCOHOL DEHYDROGENASE, PUTATIVE (AFU_ORTHOLOGUE AFUA_3G03445)-RELATED"/>
    <property type="match status" value="1"/>
</dbReference>
<comment type="similarity">
    <text evidence="1">Belongs to the short-chain dehydrogenases/reductases (SDR) family.</text>
</comment>
<evidence type="ECO:0000313" key="4">
    <source>
        <dbReference type="Proteomes" id="UP000015527"/>
    </source>
</evidence>
<evidence type="ECO:0000256" key="2">
    <source>
        <dbReference type="ARBA" id="ARBA00023002"/>
    </source>
</evidence>
<organism evidence="3 4">
    <name type="scientific">Novosphingobium lindaniclasticum LE124</name>
    <dbReference type="NCBI Taxonomy" id="1096930"/>
    <lineage>
        <taxon>Bacteria</taxon>
        <taxon>Pseudomonadati</taxon>
        <taxon>Pseudomonadota</taxon>
        <taxon>Alphaproteobacteria</taxon>
        <taxon>Sphingomonadales</taxon>
        <taxon>Sphingomonadaceae</taxon>
        <taxon>Novosphingobium</taxon>
    </lineage>
</organism>
<dbReference type="Proteomes" id="UP000015527">
    <property type="component" value="Unassembled WGS sequence"/>
</dbReference>
<dbReference type="EMBL" id="ATHL01000153">
    <property type="protein sequence ID" value="EQB07632.1"/>
    <property type="molecule type" value="Genomic_DNA"/>
</dbReference>
<dbReference type="InterPro" id="IPR036291">
    <property type="entry name" value="NAD(P)-bd_dom_sf"/>
</dbReference>
<comment type="caution">
    <text evidence="3">The sequence shown here is derived from an EMBL/GenBank/DDBJ whole genome shotgun (WGS) entry which is preliminary data.</text>
</comment>
<dbReference type="eggNOG" id="COG1028">
    <property type="taxonomic scope" value="Bacteria"/>
</dbReference>
<reference evidence="3 4" key="1">
    <citation type="journal article" date="2013" name="Genome Announc.">
        <title>Genome Sequence of Novosphingobium lindaniclasticum LE124T, Isolated from a Hexachlorocyclohexane Dumpsite.</title>
        <authorList>
            <person name="Saxena A."/>
            <person name="Nayyar N."/>
            <person name="Sangwan N."/>
            <person name="Kumari R."/>
            <person name="Khurana J.P."/>
            <person name="Lal R."/>
        </authorList>
    </citation>
    <scope>NUCLEOTIDE SEQUENCE [LARGE SCALE GENOMIC DNA]</scope>
    <source>
        <strain evidence="3 4">LE124</strain>
    </source>
</reference>
<evidence type="ECO:0000256" key="1">
    <source>
        <dbReference type="ARBA" id="ARBA00006484"/>
    </source>
</evidence>
<dbReference type="Pfam" id="PF00106">
    <property type="entry name" value="adh_short"/>
    <property type="match status" value="1"/>
</dbReference>
<dbReference type="RefSeq" id="WP_021236163.1">
    <property type="nucleotide sequence ID" value="NZ_ATHL01000153.1"/>
</dbReference>
<evidence type="ECO:0008006" key="5">
    <source>
        <dbReference type="Google" id="ProtNLM"/>
    </source>
</evidence>
<proteinExistence type="inferred from homology"/>
<dbReference type="GO" id="GO:0016491">
    <property type="term" value="F:oxidoreductase activity"/>
    <property type="evidence" value="ECO:0007669"/>
    <property type="project" value="UniProtKB-KW"/>
</dbReference>
<keyword evidence="4" id="KW-1185">Reference proteome</keyword>
<dbReference type="Gene3D" id="3.40.50.720">
    <property type="entry name" value="NAD(P)-binding Rossmann-like Domain"/>
    <property type="match status" value="1"/>
</dbReference>
<sequence>MDRLKGKVALITGCGRIGNIGLAVCEAFLREGASVVATDILTNDQEEIVNSLVGKSSADRVLFLQHDATREEDWQRVADQTIATFGQLDVLVNNVGIALS</sequence>
<accession>T0H3V0</accession>
<protein>
    <recommendedName>
        <fullName evidence="5">Short-chain dehydrogenase</fullName>
    </recommendedName>
</protein>
<dbReference type="OrthoDB" id="7499742at2"/>
<name>T0H3V0_9SPHN</name>
<keyword evidence="2" id="KW-0560">Oxidoreductase</keyword>
<dbReference type="AlphaFoldDB" id="T0H3V0"/>